<dbReference type="Gene3D" id="3.80.10.10">
    <property type="entry name" value="Ribonuclease Inhibitor"/>
    <property type="match status" value="1"/>
</dbReference>
<organism evidence="1 2">
    <name type="scientific">Quercus suber</name>
    <name type="common">Cork oak</name>
    <dbReference type="NCBI Taxonomy" id="58331"/>
    <lineage>
        <taxon>Eukaryota</taxon>
        <taxon>Viridiplantae</taxon>
        <taxon>Streptophyta</taxon>
        <taxon>Embryophyta</taxon>
        <taxon>Tracheophyta</taxon>
        <taxon>Spermatophyta</taxon>
        <taxon>Magnoliopsida</taxon>
        <taxon>eudicotyledons</taxon>
        <taxon>Gunneridae</taxon>
        <taxon>Pentapetalae</taxon>
        <taxon>rosids</taxon>
        <taxon>fabids</taxon>
        <taxon>Fagales</taxon>
        <taxon>Fagaceae</taxon>
        <taxon>Quercus</taxon>
    </lineage>
</organism>
<evidence type="ECO:0000313" key="2">
    <source>
        <dbReference type="Proteomes" id="UP000237347"/>
    </source>
</evidence>
<comment type="caution">
    <text evidence="1">The sequence shown here is derived from an EMBL/GenBank/DDBJ whole genome shotgun (WGS) entry which is preliminary data.</text>
</comment>
<keyword evidence="2" id="KW-1185">Reference proteome</keyword>
<dbReference type="Proteomes" id="UP000237347">
    <property type="component" value="Unassembled WGS sequence"/>
</dbReference>
<sequence>MAKSVKETLVVHTGWWRGRRDSLPSFPRLSDLDIWNCPQLTSFPLFPYLERLTLERCSLNLKQSLERMMINNKTSSGNLPSIASSSSSSTIVAPLSKLRYMELHEVEEALPEECLPNLISLRTLSLYNCPLPQSIRYLTALQHLTVWNSEVVDLSNDWDEMEWQGLRNLLSLVVVFLPKLVSLPMGLQYVSSLQILSISHCRNEEAKKSAHKNWDLIKAFGCCNCSTQQLTHWCHLLSFINFLDFIKFHLWIFNRVEVVMYLISHCVTESKLAKGNITRRIESDNHAVGISSLYRYAVASVPFYIKLPICCSTDNLMYHNLSSNLATIYKSQSTAFKVLRGVRFPLWLMLLTNLVQFKLYLCKNCQYLPSIAASSSSSLSSSSFTIVAPLSKLNYVYTEMEEALPKECL</sequence>
<reference evidence="1 2" key="1">
    <citation type="journal article" date="2018" name="Sci. Data">
        <title>The draft genome sequence of cork oak.</title>
        <authorList>
            <person name="Ramos A.M."/>
            <person name="Usie A."/>
            <person name="Barbosa P."/>
            <person name="Barros P.M."/>
            <person name="Capote T."/>
            <person name="Chaves I."/>
            <person name="Simoes F."/>
            <person name="Abreu I."/>
            <person name="Carrasquinho I."/>
            <person name="Faro C."/>
            <person name="Guimaraes J.B."/>
            <person name="Mendonca D."/>
            <person name="Nobrega F."/>
            <person name="Rodrigues L."/>
            <person name="Saibo N.J.M."/>
            <person name="Varela M.C."/>
            <person name="Egas C."/>
            <person name="Matos J."/>
            <person name="Miguel C.M."/>
            <person name="Oliveira M.M."/>
            <person name="Ricardo C.P."/>
            <person name="Goncalves S."/>
        </authorList>
    </citation>
    <scope>NUCLEOTIDE SEQUENCE [LARGE SCALE GENOMIC DNA]</scope>
    <source>
        <strain evidence="2">cv. HL8</strain>
    </source>
</reference>
<gene>
    <name evidence="1" type="primary">RGA4_39</name>
    <name evidence="1" type="ORF">CFP56_010879</name>
</gene>
<dbReference type="PANTHER" id="PTHR47186:SF3">
    <property type="entry name" value="OS09G0267800 PROTEIN"/>
    <property type="match status" value="1"/>
</dbReference>
<dbReference type="EMBL" id="PKMF04000185">
    <property type="protein sequence ID" value="KAK7844443.1"/>
    <property type="molecule type" value="Genomic_DNA"/>
</dbReference>
<proteinExistence type="predicted"/>
<dbReference type="InterPro" id="IPR032675">
    <property type="entry name" value="LRR_dom_sf"/>
</dbReference>
<name>A0AAW0KXZ5_QUESU</name>
<evidence type="ECO:0000313" key="1">
    <source>
        <dbReference type="EMBL" id="KAK7844443.1"/>
    </source>
</evidence>
<dbReference type="SUPFAM" id="SSF52058">
    <property type="entry name" value="L domain-like"/>
    <property type="match status" value="1"/>
</dbReference>
<protein>
    <submittedName>
        <fullName evidence="1">Disease resistance protein rga4</fullName>
    </submittedName>
</protein>
<accession>A0AAW0KXZ5</accession>
<dbReference type="AlphaFoldDB" id="A0AAW0KXZ5"/>
<dbReference type="PANTHER" id="PTHR47186">
    <property type="entry name" value="LEUCINE-RICH REPEAT-CONTAINING PROTEIN 57"/>
    <property type="match status" value="1"/>
</dbReference>